<dbReference type="AlphaFoldDB" id="A0A0E3WEZ9"/>
<evidence type="ECO:0000313" key="2">
    <source>
        <dbReference type="Proteomes" id="UP000198604"/>
    </source>
</evidence>
<sequence>MDKPKYGTFLKYRTQTIGKTSVKANSEVEYTFVAGEDENSMVQALTVHKNGLVILVNSETAEFWSNKKPVFSKQDDTTIITFESE</sequence>
<name>A0A0E3WEZ9_9STRE</name>
<gene>
    <name evidence="1" type="ORF">BN1356_00952</name>
</gene>
<accession>A0A0E3WEZ9</accession>
<dbReference type="Proteomes" id="UP000198604">
    <property type="component" value="Unassembled WGS sequence"/>
</dbReference>
<evidence type="ECO:0000313" key="1">
    <source>
        <dbReference type="EMBL" id="CQR24608.1"/>
    </source>
</evidence>
<dbReference type="EMBL" id="CTEN01000002">
    <property type="protein sequence ID" value="CQR24608.1"/>
    <property type="molecule type" value="Genomic_DNA"/>
</dbReference>
<reference evidence="2" key="1">
    <citation type="submission" date="2015-03" db="EMBL/GenBank/DDBJ databases">
        <authorList>
            <person name="Urmite Genomes"/>
        </authorList>
    </citation>
    <scope>NUCLEOTIDE SEQUENCE [LARGE SCALE GENOMIC DNA]</scope>
    <source>
        <strain evidence="2">FF10</strain>
    </source>
</reference>
<organism evidence="1 2">
    <name type="scientific">Streptococcus varani</name>
    <dbReference type="NCBI Taxonomy" id="1608583"/>
    <lineage>
        <taxon>Bacteria</taxon>
        <taxon>Bacillati</taxon>
        <taxon>Bacillota</taxon>
        <taxon>Bacilli</taxon>
        <taxon>Lactobacillales</taxon>
        <taxon>Streptococcaceae</taxon>
        <taxon>Streptococcus</taxon>
    </lineage>
</organism>
<dbReference type="STRING" id="1608583.BN1356_00952"/>
<protein>
    <submittedName>
        <fullName evidence="1">Uncharacterized protein</fullName>
    </submittedName>
</protein>
<dbReference type="OrthoDB" id="2234242at2"/>
<keyword evidence="2" id="KW-1185">Reference proteome</keyword>
<dbReference type="RefSeq" id="WP_093650241.1">
    <property type="nucleotide sequence ID" value="NZ_CTEN01000002.1"/>
</dbReference>
<proteinExistence type="predicted"/>